<evidence type="ECO:0000256" key="1">
    <source>
        <dbReference type="SAM" id="MobiDB-lite"/>
    </source>
</evidence>
<proteinExistence type="predicted"/>
<gene>
    <name evidence="2" type="ORF">LTRI10_LOCUS39742</name>
</gene>
<dbReference type="AlphaFoldDB" id="A0AAV2FPQ4"/>
<dbReference type="EMBL" id="OZ034820">
    <property type="protein sequence ID" value="CAL1399565.1"/>
    <property type="molecule type" value="Genomic_DNA"/>
</dbReference>
<keyword evidence="3" id="KW-1185">Reference proteome</keyword>
<feature type="region of interest" description="Disordered" evidence="1">
    <location>
        <begin position="1"/>
        <end position="33"/>
    </location>
</feature>
<evidence type="ECO:0000313" key="2">
    <source>
        <dbReference type="EMBL" id="CAL1399565.1"/>
    </source>
</evidence>
<accession>A0AAV2FPQ4</accession>
<reference evidence="2 3" key="1">
    <citation type="submission" date="2024-04" db="EMBL/GenBank/DDBJ databases">
        <authorList>
            <person name="Fracassetti M."/>
        </authorList>
    </citation>
    <scope>NUCLEOTIDE SEQUENCE [LARGE SCALE GENOMIC DNA]</scope>
</reference>
<dbReference type="Proteomes" id="UP001497516">
    <property type="component" value="Chromosome 7"/>
</dbReference>
<protein>
    <submittedName>
        <fullName evidence="2">Uncharacterized protein</fullName>
    </submittedName>
</protein>
<evidence type="ECO:0000313" key="3">
    <source>
        <dbReference type="Proteomes" id="UP001497516"/>
    </source>
</evidence>
<organism evidence="2 3">
    <name type="scientific">Linum trigynum</name>
    <dbReference type="NCBI Taxonomy" id="586398"/>
    <lineage>
        <taxon>Eukaryota</taxon>
        <taxon>Viridiplantae</taxon>
        <taxon>Streptophyta</taxon>
        <taxon>Embryophyta</taxon>
        <taxon>Tracheophyta</taxon>
        <taxon>Spermatophyta</taxon>
        <taxon>Magnoliopsida</taxon>
        <taxon>eudicotyledons</taxon>
        <taxon>Gunneridae</taxon>
        <taxon>Pentapetalae</taxon>
        <taxon>rosids</taxon>
        <taxon>fabids</taxon>
        <taxon>Malpighiales</taxon>
        <taxon>Linaceae</taxon>
        <taxon>Linum</taxon>
    </lineage>
</organism>
<feature type="compositionally biased region" description="Basic and acidic residues" evidence="1">
    <location>
        <begin position="9"/>
        <end position="24"/>
    </location>
</feature>
<name>A0AAV2FPQ4_9ROSI</name>
<sequence length="69" mass="7265">MGEAVTSRWRREDERWWEAEEEGGRGNNGCGGDGVKTAAGAAGAKRAVWRDRGNGGSVVLQGATMTVSV</sequence>